<dbReference type="Pfam" id="PF13843">
    <property type="entry name" value="DDE_Tnp_1_7"/>
    <property type="match status" value="2"/>
</dbReference>
<dbReference type="PANTHER" id="PTHR46599:SF3">
    <property type="entry name" value="PIGGYBAC TRANSPOSABLE ELEMENT-DERIVED PROTEIN 4"/>
    <property type="match status" value="1"/>
</dbReference>
<feature type="domain" description="PiggyBac transposable element-derived protein" evidence="2">
    <location>
        <begin position="67"/>
        <end position="159"/>
    </location>
</feature>
<feature type="compositionally biased region" description="Acidic residues" evidence="1">
    <location>
        <begin position="1"/>
        <end position="19"/>
    </location>
</feature>
<accession>A0ABR3HCZ1</accession>
<protein>
    <recommendedName>
        <fullName evidence="2">PiggyBac transposable element-derived protein domain-containing protein</fullName>
    </recommendedName>
</protein>
<dbReference type="EMBL" id="JBEUOH010000021">
    <property type="protein sequence ID" value="KAL0868284.1"/>
    <property type="molecule type" value="Genomic_DNA"/>
</dbReference>
<sequence>MSDSEDDPDYQPSTDEESESESKCSDHNLSEGSTITSKQTPTSTFFRTHKISEYVDCLKISWLIDLNGAQKMPKISDYWSTDVLYENNVAKKVMSRNRFEILLRCWHFEDAYFVGMSGADRLIKIRQFLTINETMVAFRGRIAFMQYIPGKRHKCGINVSAAYYTSVTVANNLLQQNSHLLGTLRKNRKGPPKEILKEKLKKGETCVMENNDGVLVLRWKDKRDVLALSTRHTPGYVNVRSRRNRNKVTMKLGLSKGICGISHKRAELGVEFVTPLELLAVNDDVDGSSCHCVCCQQRKPRKTSNTLTS</sequence>
<feature type="region of interest" description="Disordered" evidence="1">
    <location>
        <begin position="1"/>
        <end position="36"/>
    </location>
</feature>
<evidence type="ECO:0000313" key="3">
    <source>
        <dbReference type="EMBL" id="KAL0868284.1"/>
    </source>
</evidence>
<evidence type="ECO:0000259" key="2">
    <source>
        <dbReference type="Pfam" id="PF13843"/>
    </source>
</evidence>
<organism evidence="3 4">
    <name type="scientific">Loxostege sticticalis</name>
    <name type="common">Beet webworm moth</name>
    <dbReference type="NCBI Taxonomy" id="481309"/>
    <lineage>
        <taxon>Eukaryota</taxon>
        <taxon>Metazoa</taxon>
        <taxon>Ecdysozoa</taxon>
        <taxon>Arthropoda</taxon>
        <taxon>Hexapoda</taxon>
        <taxon>Insecta</taxon>
        <taxon>Pterygota</taxon>
        <taxon>Neoptera</taxon>
        <taxon>Endopterygota</taxon>
        <taxon>Lepidoptera</taxon>
        <taxon>Glossata</taxon>
        <taxon>Ditrysia</taxon>
        <taxon>Pyraloidea</taxon>
        <taxon>Crambidae</taxon>
        <taxon>Pyraustinae</taxon>
        <taxon>Loxostege</taxon>
    </lineage>
</organism>
<dbReference type="InterPro" id="IPR029526">
    <property type="entry name" value="PGBD"/>
</dbReference>
<proteinExistence type="predicted"/>
<keyword evidence="4" id="KW-1185">Reference proteome</keyword>
<feature type="compositionally biased region" description="Basic and acidic residues" evidence="1">
    <location>
        <begin position="20"/>
        <end position="29"/>
    </location>
</feature>
<gene>
    <name evidence="3" type="ORF">ABMA27_007814</name>
</gene>
<dbReference type="PANTHER" id="PTHR46599">
    <property type="entry name" value="PIGGYBAC TRANSPOSABLE ELEMENT-DERIVED PROTEIN 4"/>
    <property type="match status" value="1"/>
</dbReference>
<evidence type="ECO:0000313" key="4">
    <source>
        <dbReference type="Proteomes" id="UP001549920"/>
    </source>
</evidence>
<comment type="caution">
    <text evidence="3">The sequence shown here is derived from an EMBL/GenBank/DDBJ whole genome shotgun (WGS) entry which is preliminary data.</text>
</comment>
<name>A0ABR3HCZ1_LOXSC</name>
<evidence type="ECO:0000256" key="1">
    <source>
        <dbReference type="SAM" id="MobiDB-lite"/>
    </source>
</evidence>
<feature type="domain" description="PiggyBac transposable element-derived protein" evidence="2">
    <location>
        <begin position="162"/>
        <end position="243"/>
    </location>
</feature>
<reference evidence="3 4" key="1">
    <citation type="submission" date="2024-06" db="EMBL/GenBank/DDBJ databases">
        <title>A chromosome-level genome assembly of beet webworm, Loxostege sticticalis.</title>
        <authorList>
            <person name="Zhang Y."/>
        </authorList>
    </citation>
    <scope>NUCLEOTIDE SEQUENCE [LARGE SCALE GENOMIC DNA]</scope>
    <source>
        <strain evidence="3">AQ026</strain>
        <tissue evidence="3">Whole body</tissue>
    </source>
</reference>
<dbReference type="Proteomes" id="UP001549920">
    <property type="component" value="Unassembled WGS sequence"/>
</dbReference>